<dbReference type="EMBL" id="CM042056">
    <property type="protein sequence ID" value="KAI3698228.1"/>
    <property type="molecule type" value="Genomic_DNA"/>
</dbReference>
<dbReference type="Proteomes" id="UP001055879">
    <property type="component" value="Linkage Group LG10"/>
</dbReference>
<keyword evidence="2" id="KW-1185">Reference proteome</keyword>
<name>A0ACB8ZKW6_ARCLA</name>
<comment type="caution">
    <text evidence="1">The sequence shown here is derived from an EMBL/GenBank/DDBJ whole genome shotgun (WGS) entry which is preliminary data.</text>
</comment>
<evidence type="ECO:0000313" key="1">
    <source>
        <dbReference type="EMBL" id="KAI3698228.1"/>
    </source>
</evidence>
<reference evidence="1 2" key="2">
    <citation type="journal article" date="2022" name="Mol. Ecol. Resour.">
        <title>The genomes of chicory, endive, great burdock and yacon provide insights into Asteraceae paleo-polyploidization history and plant inulin production.</title>
        <authorList>
            <person name="Fan W."/>
            <person name="Wang S."/>
            <person name="Wang H."/>
            <person name="Wang A."/>
            <person name="Jiang F."/>
            <person name="Liu H."/>
            <person name="Zhao H."/>
            <person name="Xu D."/>
            <person name="Zhang Y."/>
        </authorList>
    </citation>
    <scope>NUCLEOTIDE SEQUENCE [LARGE SCALE GENOMIC DNA]</scope>
    <source>
        <strain evidence="2">cv. Niubang</strain>
    </source>
</reference>
<protein>
    <submittedName>
        <fullName evidence="1">Uncharacterized protein</fullName>
    </submittedName>
</protein>
<proteinExistence type="predicted"/>
<gene>
    <name evidence="1" type="ORF">L6452_31341</name>
</gene>
<evidence type="ECO:0000313" key="2">
    <source>
        <dbReference type="Proteomes" id="UP001055879"/>
    </source>
</evidence>
<reference evidence="2" key="1">
    <citation type="journal article" date="2022" name="Mol. Ecol. Resour.">
        <title>The genomes of chicory, endive, great burdock and yacon provide insights into Asteraceae palaeo-polyploidization history and plant inulin production.</title>
        <authorList>
            <person name="Fan W."/>
            <person name="Wang S."/>
            <person name="Wang H."/>
            <person name="Wang A."/>
            <person name="Jiang F."/>
            <person name="Liu H."/>
            <person name="Zhao H."/>
            <person name="Xu D."/>
            <person name="Zhang Y."/>
        </authorList>
    </citation>
    <scope>NUCLEOTIDE SEQUENCE [LARGE SCALE GENOMIC DNA]</scope>
    <source>
        <strain evidence="2">cv. Niubang</strain>
    </source>
</reference>
<sequence length="290" mass="32996">MFLMCKLLIHRFYEGLVKSYDHQKKRHVVLYNDGDVEVLRLDKERWELVSKSSKPTKRNRLSKSPRSKGGSSKKNIKSLDNAKKKYEGLIDISPSSMVRGKRTPRKNLKQKQKGVFRRTLEYSEAERKEDPDMSEPEPEPESEPEHEHTTFSKVDNLDTEEEASDKEGGNSAGEQESDEEKQNKHAENSFSDGDSKEIEPDSGQKETENVERSGSDEGEEGEEEEEEEEEEKESPSATRENSTEEANRSGLGCKEDDGESQPTDHDRKSSDSDEAEFSDDMPLVPISIFS</sequence>
<organism evidence="1 2">
    <name type="scientific">Arctium lappa</name>
    <name type="common">Greater burdock</name>
    <name type="synonym">Lappa major</name>
    <dbReference type="NCBI Taxonomy" id="4217"/>
    <lineage>
        <taxon>Eukaryota</taxon>
        <taxon>Viridiplantae</taxon>
        <taxon>Streptophyta</taxon>
        <taxon>Embryophyta</taxon>
        <taxon>Tracheophyta</taxon>
        <taxon>Spermatophyta</taxon>
        <taxon>Magnoliopsida</taxon>
        <taxon>eudicotyledons</taxon>
        <taxon>Gunneridae</taxon>
        <taxon>Pentapetalae</taxon>
        <taxon>asterids</taxon>
        <taxon>campanulids</taxon>
        <taxon>Asterales</taxon>
        <taxon>Asteraceae</taxon>
        <taxon>Carduoideae</taxon>
        <taxon>Cardueae</taxon>
        <taxon>Arctiinae</taxon>
        <taxon>Arctium</taxon>
    </lineage>
</organism>
<accession>A0ACB8ZKW6</accession>